<dbReference type="EMBL" id="BPRC01000004">
    <property type="protein sequence ID" value="GJE64483.1"/>
    <property type="molecule type" value="Genomic_DNA"/>
</dbReference>
<dbReference type="Proteomes" id="UP001055039">
    <property type="component" value="Unassembled WGS sequence"/>
</dbReference>
<evidence type="ECO:0000313" key="1">
    <source>
        <dbReference type="EMBL" id="GJE64483.1"/>
    </source>
</evidence>
<reference evidence="1" key="2">
    <citation type="submission" date="2021-08" db="EMBL/GenBank/DDBJ databases">
        <authorList>
            <person name="Tani A."/>
            <person name="Ola A."/>
            <person name="Ogura Y."/>
            <person name="Katsura K."/>
            <person name="Hayashi T."/>
        </authorList>
    </citation>
    <scope>NUCLEOTIDE SEQUENCE</scope>
    <source>
        <strain evidence="1">NBRC 15686</strain>
    </source>
</reference>
<keyword evidence="2" id="KW-1185">Reference proteome</keyword>
<dbReference type="Gene3D" id="3.40.50.850">
    <property type="entry name" value="Isochorismatase-like"/>
    <property type="match status" value="1"/>
</dbReference>
<sequence>MAERATLMAPERRALLVVDVQASFRVPDAVVVGITALSRTLHIVVTVERHDEAVTPFSQQLGWTPPADEAPLVPADQVFVKNGYLPPPALIEHFRERAIERVLVCGVQAETCCLAAGFMLFDAGLRPTLLRWLTVGSSLDRSGGLGAELWRHHFGSVLDDPEALHGAA</sequence>
<dbReference type="SUPFAM" id="SSF52499">
    <property type="entry name" value="Isochorismatase-like hydrolases"/>
    <property type="match status" value="1"/>
</dbReference>
<comment type="caution">
    <text evidence="1">The sequence shown here is derived from an EMBL/GenBank/DDBJ whole genome shotgun (WGS) entry which is preliminary data.</text>
</comment>
<name>A0ABQ4UB06_9HYPH</name>
<evidence type="ECO:0000313" key="2">
    <source>
        <dbReference type="Proteomes" id="UP001055039"/>
    </source>
</evidence>
<dbReference type="InterPro" id="IPR036380">
    <property type="entry name" value="Isochorismatase-like_sf"/>
</dbReference>
<reference evidence="1" key="1">
    <citation type="journal article" date="2021" name="Front. Microbiol.">
        <title>Comprehensive Comparative Genomics and Phenotyping of Methylobacterium Species.</title>
        <authorList>
            <person name="Alessa O."/>
            <person name="Ogura Y."/>
            <person name="Fujitani Y."/>
            <person name="Takami H."/>
            <person name="Hayashi T."/>
            <person name="Sahin N."/>
            <person name="Tani A."/>
        </authorList>
    </citation>
    <scope>NUCLEOTIDE SEQUENCE</scope>
    <source>
        <strain evidence="1">NBRC 15686</strain>
    </source>
</reference>
<accession>A0ABQ4UB06</accession>
<organism evidence="1 2">
    <name type="scientific">Methylorubrum aminovorans</name>
    <dbReference type="NCBI Taxonomy" id="269069"/>
    <lineage>
        <taxon>Bacteria</taxon>
        <taxon>Pseudomonadati</taxon>
        <taxon>Pseudomonadota</taxon>
        <taxon>Alphaproteobacteria</taxon>
        <taxon>Hyphomicrobiales</taxon>
        <taxon>Methylobacteriaceae</taxon>
        <taxon>Methylorubrum</taxon>
    </lineage>
</organism>
<protein>
    <submittedName>
        <fullName evidence="1">IS66 family transposase ISPpu30</fullName>
    </submittedName>
</protein>
<gene>
    <name evidence="1" type="ORF">LNAOJCKE_1689</name>
</gene>
<proteinExistence type="predicted"/>